<organism evidence="1 2">
    <name type="scientific">Pocillopora meandrina</name>
    <dbReference type="NCBI Taxonomy" id="46732"/>
    <lineage>
        <taxon>Eukaryota</taxon>
        <taxon>Metazoa</taxon>
        <taxon>Cnidaria</taxon>
        <taxon>Anthozoa</taxon>
        <taxon>Hexacorallia</taxon>
        <taxon>Scleractinia</taxon>
        <taxon>Astrocoeniina</taxon>
        <taxon>Pocilloporidae</taxon>
        <taxon>Pocillopora</taxon>
    </lineage>
</organism>
<evidence type="ECO:0000313" key="1">
    <source>
        <dbReference type="EMBL" id="CAH3113872.1"/>
    </source>
</evidence>
<evidence type="ECO:0000313" key="2">
    <source>
        <dbReference type="Proteomes" id="UP001159428"/>
    </source>
</evidence>
<protein>
    <submittedName>
        <fullName evidence="1">Uncharacterized protein</fullName>
    </submittedName>
</protein>
<gene>
    <name evidence="1" type="ORF">PMEA_00005907</name>
</gene>
<reference evidence="1 2" key="1">
    <citation type="submission" date="2022-05" db="EMBL/GenBank/DDBJ databases">
        <authorList>
            <consortium name="Genoscope - CEA"/>
            <person name="William W."/>
        </authorList>
    </citation>
    <scope>NUCLEOTIDE SEQUENCE [LARGE SCALE GENOMIC DNA]</scope>
</reference>
<dbReference type="AlphaFoldDB" id="A0AAU9WIZ0"/>
<proteinExistence type="predicted"/>
<accession>A0AAU9WIZ0</accession>
<dbReference type="Proteomes" id="UP001159428">
    <property type="component" value="Unassembled WGS sequence"/>
</dbReference>
<keyword evidence="2" id="KW-1185">Reference proteome</keyword>
<name>A0AAU9WIZ0_9CNID</name>
<sequence>MEWQLGQSSINQFLFVYCVYVVYACDAQTNCIKILTSLKQTAEFFNALGEIYKAFSVHERHLAYRLPSIQEAVGLVSDTLQLLHRNETSIRGEVANLPKTLNGPHFHVASKTVVSVELRCLEYALKTSRKDPLCTELNYATNFGNAAEEGLKRTTHWATYYLWQPYQ</sequence>
<dbReference type="EMBL" id="CALNXJ010000014">
    <property type="protein sequence ID" value="CAH3113872.1"/>
    <property type="molecule type" value="Genomic_DNA"/>
</dbReference>
<comment type="caution">
    <text evidence="1">The sequence shown here is derived from an EMBL/GenBank/DDBJ whole genome shotgun (WGS) entry which is preliminary data.</text>
</comment>